<evidence type="ECO:0000313" key="1">
    <source>
        <dbReference type="EMBL" id="KKR99028.1"/>
    </source>
</evidence>
<protein>
    <submittedName>
        <fullName evidence="1">Uncharacterized protein</fullName>
    </submittedName>
</protein>
<evidence type="ECO:0000313" key="2">
    <source>
        <dbReference type="Proteomes" id="UP000033930"/>
    </source>
</evidence>
<name>A0A0G0VDQ1_9BACT</name>
<gene>
    <name evidence="1" type="ORF">UU50_C0011G0007</name>
</gene>
<dbReference type="Proteomes" id="UP000033930">
    <property type="component" value="Unassembled WGS sequence"/>
</dbReference>
<reference evidence="1 2" key="1">
    <citation type="journal article" date="2015" name="Nature">
        <title>rRNA introns, odd ribosomes, and small enigmatic genomes across a large radiation of phyla.</title>
        <authorList>
            <person name="Brown C.T."/>
            <person name="Hug L.A."/>
            <person name="Thomas B.C."/>
            <person name="Sharon I."/>
            <person name="Castelle C.J."/>
            <person name="Singh A."/>
            <person name="Wilkins M.J."/>
            <person name="Williams K.H."/>
            <person name="Banfield J.F."/>
        </authorList>
    </citation>
    <scope>NUCLEOTIDE SEQUENCE [LARGE SCALE GENOMIC DNA]</scope>
</reference>
<organism evidence="1 2">
    <name type="scientific">Candidatus Uhrbacteria bacterium GW2011_GWC1_41_20</name>
    <dbReference type="NCBI Taxonomy" id="1618983"/>
    <lineage>
        <taxon>Bacteria</taxon>
        <taxon>Candidatus Uhriibacteriota</taxon>
    </lineage>
</organism>
<proteinExistence type="predicted"/>
<dbReference type="EMBL" id="LCAW01000011">
    <property type="protein sequence ID" value="KKR99028.1"/>
    <property type="molecule type" value="Genomic_DNA"/>
</dbReference>
<accession>A0A0G0VDQ1</accession>
<sequence length="75" mass="8687">MNINKVYYLSGGGELHITYPDEAKFQFFLRYYIINKEKKGLKFESESRHSLLSLINRGRDGAAYRGVVGCNENCY</sequence>
<dbReference type="AlphaFoldDB" id="A0A0G0VDQ1"/>
<comment type="caution">
    <text evidence="1">The sequence shown here is derived from an EMBL/GenBank/DDBJ whole genome shotgun (WGS) entry which is preliminary data.</text>
</comment>